<keyword evidence="1" id="KW-0812">Transmembrane</keyword>
<dbReference type="OrthoDB" id="5912366at2759"/>
<sequence>MLFPVPAADNNPVVNFTGSSILALFILISQAQLFLQSFVVAAYDLGPPVGDCTNREEDSICDPTRAGLCRNRTCQSACARLNMRQCNCPSEDDNYCYLCCGNSASPCLPAHHYKIYKPNGEHWEREACRRCHDLPDGVPCDDKSDRRICLNKRCTANACLNHAEGAYCDSRKRRVCVDGDCRDPCREHSPLLATCECDTLRGRCELCCYDYKTKQCESAYRKYGIANKDGRPIARIGLTCDRKQHHCNTFGRCAAASSFIIQKRSSLISRLLLSHLLLFALMLFHT</sequence>
<gene>
    <name evidence="2" type="primary">F15G9.5</name>
    <name evidence="2" type="ORF">T07_9997</name>
</gene>
<evidence type="ECO:0000256" key="1">
    <source>
        <dbReference type="SAM" id="Phobius"/>
    </source>
</evidence>
<dbReference type="AlphaFoldDB" id="A0A0V0S1A8"/>
<name>A0A0V0S1A8_9BILA</name>
<keyword evidence="1" id="KW-1133">Transmembrane helix</keyword>
<dbReference type="Proteomes" id="UP000054630">
    <property type="component" value="Unassembled WGS sequence"/>
</dbReference>
<feature type="transmembrane region" description="Helical" evidence="1">
    <location>
        <begin position="20"/>
        <end position="45"/>
    </location>
</feature>
<evidence type="ECO:0000313" key="3">
    <source>
        <dbReference type="Proteomes" id="UP000054630"/>
    </source>
</evidence>
<organism evidence="2 3">
    <name type="scientific">Trichinella nelsoni</name>
    <dbReference type="NCBI Taxonomy" id="6336"/>
    <lineage>
        <taxon>Eukaryota</taxon>
        <taxon>Metazoa</taxon>
        <taxon>Ecdysozoa</taxon>
        <taxon>Nematoda</taxon>
        <taxon>Enoplea</taxon>
        <taxon>Dorylaimia</taxon>
        <taxon>Trichinellida</taxon>
        <taxon>Trichinellidae</taxon>
        <taxon>Trichinella</taxon>
    </lineage>
</organism>
<proteinExistence type="predicted"/>
<evidence type="ECO:0000313" key="2">
    <source>
        <dbReference type="EMBL" id="KRX20245.1"/>
    </source>
</evidence>
<protein>
    <submittedName>
        <fullName evidence="2">Uncharacterized protein</fullName>
    </submittedName>
</protein>
<accession>A0A0V0S1A8</accession>
<keyword evidence="1" id="KW-0472">Membrane</keyword>
<keyword evidence="3" id="KW-1185">Reference proteome</keyword>
<reference evidence="2 3" key="1">
    <citation type="submission" date="2015-01" db="EMBL/GenBank/DDBJ databases">
        <title>Evolution of Trichinella species and genotypes.</title>
        <authorList>
            <person name="Korhonen P.K."/>
            <person name="Edoardo P."/>
            <person name="Giuseppe L.R."/>
            <person name="Gasser R.B."/>
        </authorList>
    </citation>
    <scope>NUCLEOTIDE SEQUENCE [LARGE SCALE GENOMIC DNA]</scope>
    <source>
        <strain evidence="2">ISS37</strain>
    </source>
</reference>
<dbReference type="EMBL" id="JYDL01000051">
    <property type="protein sequence ID" value="KRX20245.1"/>
    <property type="molecule type" value="Genomic_DNA"/>
</dbReference>
<comment type="caution">
    <text evidence="2">The sequence shown here is derived from an EMBL/GenBank/DDBJ whole genome shotgun (WGS) entry which is preliminary data.</text>
</comment>